<sequence length="811" mass="90643">MTRAGKWLRRLLWAVGGLAAFVLLVALFGVWWLHHAMSASLPQVDGELHLSGLSAPVTVRRDDHGVPHIEAATQDDLWLAQGFVTAQDRLWQMDMLRRASAGELSEIIGPSMIERDKMQRVLQFRNVALRVYNSFPESDRRRYEQYAKGVNLYIAQCNGKWPSEFRFLHYRPKPWQGSDSILIGLNMVESLDTHWEAKLSRELISSKLNNAKLEADLYPTGSWRDQPPTAAVADMTQPHPAPPPDDTDEAQMRSGKRAPGGEDIAELRRALGLPACAGCVPGSNNWVIAGKHTASGKPMLSNDMHLGLTVPNIWYMADLKAQGFHAEGVTLPGMPFVIAGHNEHVAWGFTALYADVQDLYVEKLDGKGNYLSPQGDWRPLAHVHETIHVRFKPDVKLDVELTDHGPLLDPVFKKEKRPIALHWTLYDPALASIPLYEIDTSSNWQQFSNALDAWCWPTQNVVYADDAGHIGYHAVGKVPMRPAGLVGTPITDTQHEWQGYIPFDDLPLSFDPPSGLLATANARVTPNDTKFPLTLEWPDPYRAERIYLDLRGRDNLKREDMIAVQTDIYSEEDQELAHRVAYAIDHTAGTDARLKQTADLLRSWDGRMTADSAAASIVFRARQAFWPMILQPKLGADGESYEWGESNFAEEEIIMHGSAGPGPSPWLPPNYKDWDSLLTDAVRKALEQSKAPQNLSKWSYGSWHVIDLEHPVYQLLPLIKGWSGTGEQPLSGDTVTIKQVGRAFGPSQRFTMDWSAPDQSTENIVLGESGDPLSPWFRDQWPAWYGGTTFAMPFSDAAVTGQTSHTLRLVP</sequence>
<dbReference type="InterPro" id="IPR014395">
    <property type="entry name" value="Pen/GL7ACA/AHL_acylase"/>
</dbReference>
<proteinExistence type="inferred from homology"/>
<dbReference type="InterPro" id="IPR043147">
    <property type="entry name" value="Penicillin_amidase_A-knob"/>
</dbReference>
<dbReference type="InterPro" id="IPR029055">
    <property type="entry name" value="Ntn_hydrolases_N"/>
</dbReference>
<keyword evidence="7" id="KW-1185">Reference proteome</keyword>
<accession>A0ABW1EFJ9</accession>
<organism evidence="6 7">
    <name type="scientific">Acidicapsa dinghuensis</name>
    <dbReference type="NCBI Taxonomy" id="2218256"/>
    <lineage>
        <taxon>Bacteria</taxon>
        <taxon>Pseudomonadati</taxon>
        <taxon>Acidobacteriota</taxon>
        <taxon>Terriglobia</taxon>
        <taxon>Terriglobales</taxon>
        <taxon>Acidobacteriaceae</taxon>
        <taxon>Acidicapsa</taxon>
    </lineage>
</organism>
<reference evidence="7" key="1">
    <citation type="journal article" date="2019" name="Int. J. Syst. Evol. Microbiol.">
        <title>The Global Catalogue of Microorganisms (GCM) 10K type strain sequencing project: providing services to taxonomists for standard genome sequencing and annotation.</title>
        <authorList>
            <consortium name="The Broad Institute Genomics Platform"/>
            <consortium name="The Broad Institute Genome Sequencing Center for Infectious Disease"/>
            <person name="Wu L."/>
            <person name="Ma J."/>
        </authorList>
    </citation>
    <scope>NUCLEOTIDE SEQUENCE [LARGE SCALE GENOMIC DNA]</scope>
    <source>
        <strain evidence="7">JCM 4087</strain>
    </source>
</reference>
<keyword evidence="5" id="KW-1133">Transmembrane helix</keyword>
<keyword evidence="5" id="KW-0472">Membrane</keyword>
<gene>
    <name evidence="6" type="ORF">ACFPT7_11290</name>
</gene>
<feature type="region of interest" description="Disordered" evidence="4">
    <location>
        <begin position="218"/>
        <end position="259"/>
    </location>
</feature>
<name>A0ABW1EFJ9_9BACT</name>
<comment type="caution">
    <text evidence="6">The sequence shown here is derived from an EMBL/GenBank/DDBJ whole genome shotgun (WGS) entry which is preliminary data.</text>
</comment>
<evidence type="ECO:0000256" key="2">
    <source>
        <dbReference type="ARBA" id="ARBA00022801"/>
    </source>
</evidence>
<dbReference type="Gene3D" id="1.10.1400.10">
    <property type="match status" value="1"/>
</dbReference>
<dbReference type="InterPro" id="IPR043146">
    <property type="entry name" value="Penicillin_amidase_N_B-knob"/>
</dbReference>
<keyword evidence="2" id="KW-0378">Hydrolase</keyword>
<comment type="similarity">
    <text evidence="1">Belongs to the peptidase S45 family.</text>
</comment>
<dbReference type="Pfam" id="PF01804">
    <property type="entry name" value="Penicil_amidase"/>
    <property type="match status" value="1"/>
</dbReference>
<evidence type="ECO:0000313" key="6">
    <source>
        <dbReference type="EMBL" id="MFC5862878.1"/>
    </source>
</evidence>
<evidence type="ECO:0000256" key="5">
    <source>
        <dbReference type="SAM" id="Phobius"/>
    </source>
</evidence>
<dbReference type="RefSeq" id="WP_263338968.1">
    <property type="nucleotide sequence ID" value="NZ_JAGSYH010000005.1"/>
</dbReference>
<dbReference type="Gene3D" id="3.60.20.10">
    <property type="entry name" value="Glutamine Phosphoribosylpyrophosphate, subunit 1, domain 1"/>
    <property type="match status" value="1"/>
</dbReference>
<evidence type="ECO:0000313" key="7">
    <source>
        <dbReference type="Proteomes" id="UP001596091"/>
    </source>
</evidence>
<dbReference type="PIRSF" id="PIRSF001227">
    <property type="entry name" value="Pen_acylase"/>
    <property type="match status" value="1"/>
</dbReference>
<evidence type="ECO:0000256" key="4">
    <source>
        <dbReference type="SAM" id="MobiDB-lite"/>
    </source>
</evidence>
<evidence type="ECO:0000256" key="1">
    <source>
        <dbReference type="ARBA" id="ARBA00006586"/>
    </source>
</evidence>
<dbReference type="Gene3D" id="2.30.120.10">
    <property type="match status" value="1"/>
</dbReference>
<dbReference type="CDD" id="cd03747">
    <property type="entry name" value="Ntn_PGA_like"/>
    <property type="match status" value="1"/>
</dbReference>
<dbReference type="EMBL" id="JBHSPH010000003">
    <property type="protein sequence ID" value="MFC5862878.1"/>
    <property type="molecule type" value="Genomic_DNA"/>
</dbReference>
<evidence type="ECO:0000256" key="3">
    <source>
        <dbReference type="ARBA" id="ARBA00023145"/>
    </source>
</evidence>
<dbReference type="Proteomes" id="UP001596091">
    <property type="component" value="Unassembled WGS sequence"/>
</dbReference>
<protein>
    <submittedName>
        <fullName evidence="6">Penicillin acylase family protein</fullName>
    </submittedName>
</protein>
<keyword evidence="3" id="KW-0865">Zymogen</keyword>
<dbReference type="InterPro" id="IPR002692">
    <property type="entry name" value="S45"/>
</dbReference>
<dbReference type="PANTHER" id="PTHR34218">
    <property type="entry name" value="PEPTIDASE S45 PENICILLIN AMIDASE"/>
    <property type="match status" value="1"/>
</dbReference>
<dbReference type="SUPFAM" id="SSF56235">
    <property type="entry name" value="N-terminal nucleophile aminohydrolases (Ntn hydrolases)"/>
    <property type="match status" value="1"/>
</dbReference>
<feature type="transmembrane region" description="Helical" evidence="5">
    <location>
        <begin position="12"/>
        <end position="33"/>
    </location>
</feature>
<dbReference type="InterPro" id="IPR023343">
    <property type="entry name" value="Penicillin_amidase_dom1"/>
</dbReference>
<dbReference type="Gene3D" id="1.10.439.10">
    <property type="entry name" value="Penicillin Amidohydrolase, domain 1"/>
    <property type="match status" value="1"/>
</dbReference>
<dbReference type="PANTHER" id="PTHR34218:SF4">
    <property type="entry name" value="ACYL-HOMOSERINE LACTONE ACYLASE QUIP"/>
    <property type="match status" value="1"/>
</dbReference>
<keyword evidence="5" id="KW-0812">Transmembrane</keyword>